<dbReference type="CDD" id="cd01715">
    <property type="entry name" value="ETF_alpha"/>
    <property type="match status" value="1"/>
</dbReference>
<dbReference type="Gene3D" id="3.40.50.620">
    <property type="entry name" value="HUPs"/>
    <property type="match status" value="1"/>
</dbReference>
<dbReference type="Proteomes" id="UP000380386">
    <property type="component" value="Unassembled WGS sequence"/>
</dbReference>
<keyword evidence="2" id="KW-0285">Flavoprotein</keyword>
<organism evidence="4 5">
    <name type="scientific">Companilactobacillus mishanensis</name>
    <dbReference type="NCBI Taxonomy" id="2486008"/>
    <lineage>
        <taxon>Bacteria</taxon>
        <taxon>Bacillati</taxon>
        <taxon>Bacillota</taxon>
        <taxon>Bacilli</taxon>
        <taxon>Lactobacillales</taxon>
        <taxon>Lactobacillaceae</taxon>
        <taxon>Companilactobacillus</taxon>
    </lineage>
</organism>
<dbReference type="SMART" id="SM00893">
    <property type="entry name" value="ETF"/>
    <property type="match status" value="1"/>
</dbReference>
<dbReference type="PANTHER" id="PTHR43153:SF1">
    <property type="entry name" value="ELECTRON TRANSFER FLAVOPROTEIN SUBUNIT ALPHA, MITOCHONDRIAL"/>
    <property type="match status" value="1"/>
</dbReference>
<comment type="caution">
    <text evidence="4">The sequence shown here is derived from an EMBL/GenBank/DDBJ whole genome shotgun (WGS) entry which is preliminary data.</text>
</comment>
<sequence length="320" mass="35070">MTDIRENWIFAEKSINKINSATFQLITKMKSISEIPVTVVLLESQADSFENEIKQYGPDKILTVKDDELDKADDVSVASALSGLIDKFGTPISFIFAATTFGRSVAPRLQAKLLTGLTADCLDLSFEDDLLVQTKPSYGDNIMCEIVIPDFKPQMATVRPNIFKAEKVFDDTTKIVEINDLNWDKDANIQITTHVLPAKTDENLSTADRIVALGRGGKQDLKNANELANKINATVGVTRPLTDMDEFDQSQQIGQSGETVAPNLLINLGVSGSVQFTAGIENANTIVSVNTDKHAPIFKQSDYCFNGSSEDFLKALNKVL</sequence>
<dbReference type="InterPro" id="IPR033947">
    <property type="entry name" value="ETF_alpha_N"/>
</dbReference>
<proteinExistence type="inferred from homology"/>
<dbReference type="GO" id="GO:0050660">
    <property type="term" value="F:flavin adenine dinucleotide binding"/>
    <property type="evidence" value="ECO:0007669"/>
    <property type="project" value="InterPro"/>
</dbReference>
<dbReference type="InterPro" id="IPR029035">
    <property type="entry name" value="DHS-like_NAD/FAD-binding_dom"/>
</dbReference>
<accession>A0A5P0ZIA5</accession>
<evidence type="ECO:0000313" key="5">
    <source>
        <dbReference type="Proteomes" id="UP000380386"/>
    </source>
</evidence>
<dbReference type="SUPFAM" id="SSF52467">
    <property type="entry name" value="DHS-like NAD/FAD-binding domain"/>
    <property type="match status" value="1"/>
</dbReference>
<evidence type="ECO:0000256" key="1">
    <source>
        <dbReference type="ARBA" id="ARBA00005817"/>
    </source>
</evidence>
<name>A0A5P0ZIA5_9LACO</name>
<feature type="binding site" evidence="2">
    <location>
        <position position="215"/>
    </location>
    <ligand>
        <name>FAD</name>
        <dbReference type="ChEBI" id="CHEBI:57692"/>
    </ligand>
</feature>
<feature type="binding site" evidence="2">
    <location>
        <begin position="252"/>
        <end position="256"/>
    </location>
    <ligand>
        <name>FAD</name>
        <dbReference type="ChEBI" id="CHEBI:57692"/>
    </ligand>
</feature>
<dbReference type="InterPro" id="IPR001308">
    <property type="entry name" value="ETF_a/FixB"/>
</dbReference>
<gene>
    <name evidence="4" type="ORF">FHL02_06900</name>
</gene>
<comment type="cofactor">
    <cofactor evidence="2">
        <name>FAD</name>
        <dbReference type="ChEBI" id="CHEBI:57692"/>
    </cofactor>
    <text evidence="2">Binds 1 FAD per dimer.</text>
</comment>
<dbReference type="PIRSF" id="PIRSF000089">
    <property type="entry name" value="Electra_flavoP_a"/>
    <property type="match status" value="1"/>
</dbReference>
<dbReference type="RefSeq" id="WP_153383307.1">
    <property type="nucleotide sequence ID" value="NZ_VDFL01000003.1"/>
</dbReference>
<dbReference type="Gene3D" id="3.40.50.1220">
    <property type="entry name" value="TPP-binding domain"/>
    <property type="match status" value="1"/>
</dbReference>
<dbReference type="GO" id="GO:0033539">
    <property type="term" value="P:fatty acid beta-oxidation using acyl-CoA dehydrogenase"/>
    <property type="evidence" value="ECO:0007669"/>
    <property type="project" value="TreeGrafter"/>
</dbReference>
<dbReference type="AlphaFoldDB" id="A0A5P0ZIA5"/>
<reference evidence="4 5" key="1">
    <citation type="journal article" date="2019" name="Syst. Appl. Microbiol.">
        <title>Polyphasic characterization of two novel Lactobacillus spp. isolated from blown salami packages: Description of Lactobacillus halodurans sp. nov. and Lactobacillus salsicarnum sp. nov.</title>
        <authorList>
            <person name="Schuster J.A."/>
            <person name="Klingl A."/>
            <person name="Vogel R.F."/>
            <person name="Ehrmann M.A."/>
        </authorList>
    </citation>
    <scope>NUCLEOTIDE SEQUENCE [LARGE SCALE GENOMIC DNA]</scope>
    <source>
        <strain evidence="4 5">TMW 1.2118</strain>
    </source>
</reference>
<comment type="similarity">
    <text evidence="1">Belongs to the ETF alpha-subunit/FixB family.</text>
</comment>
<dbReference type="PANTHER" id="PTHR43153">
    <property type="entry name" value="ELECTRON TRANSFER FLAVOPROTEIN ALPHA"/>
    <property type="match status" value="1"/>
</dbReference>
<feature type="domain" description="Electron transfer flavoprotein alpha/beta-subunit N-terminal" evidence="3">
    <location>
        <begin position="7"/>
        <end position="185"/>
    </location>
</feature>
<dbReference type="SUPFAM" id="SSF52402">
    <property type="entry name" value="Adenine nucleotide alpha hydrolases-like"/>
    <property type="match status" value="1"/>
</dbReference>
<evidence type="ECO:0000256" key="2">
    <source>
        <dbReference type="PIRSR" id="PIRSR000089-1"/>
    </source>
</evidence>
<dbReference type="Pfam" id="PF01012">
    <property type="entry name" value="ETF"/>
    <property type="match status" value="1"/>
</dbReference>
<dbReference type="InterPro" id="IPR014729">
    <property type="entry name" value="Rossmann-like_a/b/a_fold"/>
</dbReference>
<protein>
    <submittedName>
        <fullName evidence="4">Electron transfer flavoprotein subunit alpha/FixB family protein</fullName>
    </submittedName>
</protein>
<feature type="binding site" evidence="2">
    <location>
        <position position="290"/>
    </location>
    <ligand>
        <name>FAD</name>
        <dbReference type="ChEBI" id="CHEBI:57692"/>
    </ligand>
</feature>
<dbReference type="Pfam" id="PF00766">
    <property type="entry name" value="ETF_alpha"/>
    <property type="match status" value="1"/>
</dbReference>
<dbReference type="EMBL" id="VDFM01000007">
    <property type="protein sequence ID" value="MQS52748.1"/>
    <property type="molecule type" value="Genomic_DNA"/>
</dbReference>
<evidence type="ECO:0000313" key="4">
    <source>
        <dbReference type="EMBL" id="MQS52748.1"/>
    </source>
</evidence>
<dbReference type="GO" id="GO:0009055">
    <property type="term" value="F:electron transfer activity"/>
    <property type="evidence" value="ECO:0007669"/>
    <property type="project" value="InterPro"/>
</dbReference>
<evidence type="ECO:0000259" key="3">
    <source>
        <dbReference type="SMART" id="SM00893"/>
    </source>
</evidence>
<dbReference type="InterPro" id="IPR014731">
    <property type="entry name" value="ETF_asu_C"/>
</dbReference>
<feature type="binding site" evidence="2">
    <location>
        <begin position="238"/>
        <end position="239"/>
    </location>
    <ligand>
        <name>FAD</name>
        <dbReference type="ChEBI" id="CHEBI:57692"/>
    </ligand>
</feature>
<dbReference type="OrthoDB" id="9770286at2"/>
<keyword evidence="2" id="KW-0274">FAD</keyword>
<dbReference type="InterPro" id="IPR014730">
    <property type="entry name" value="ETF_a/b_N"/>
</dbReference>